<dbReference type="KEGG" id="pard:DN92_03055"/>
<dbReference type="Proteomes" id="UP000501090">
    <property type="component" value="Chromosome"/>
</dbReference>
<name>A0A6M9PLA8_9BURK</name>
<evidence type="ECO:0000313" key="1">
    <source>
        <dbReference type="EMBL" id="QKM60098.1"/>
    </source>
</evidence>
<keyword evidence="2" id="KW-1185">Reference proteome</keyword>
<accession>A0A6M9PLA8</accession>
<proteinExistence type="predicted"/>
<organism evidence="1 2">
    <name type="scientific">Polynucleobacter arcticus</name>
    <dbReference type="NCBI Taxonomy" id="1743165"/>
    <lineage>
        <taxon>Bacteria</taxon>
        <taxon>Pseudomonadati</taxon>
        <taxon>Pseudomonadota</taxon>
        <taxon>Betaproteobacteria</taxon>
        <taxon>Burkholderiales</taxon>
        <taxon>Burkholderiaceae</taxon>
        <taxon>Polynucleobacter</taxon>
    </lineage>
</organism>
<reference evidence="1 2" key="1">
    <citation type="submission" date="2018-04" db="EMBL/GenBank/DDBJ databases">
        <title>Polynucleobacter sp. UK-Long2-W17 genome.</title>
        <authorList>
            <person name="Hahn M.W."/>
        </authorList>
    </citation>
    <scope>NUCLEOTIDE SEQUENCE [LARGE SCALE GENOMIC DNA]</scope>
    <source>
        <strain evidence="1 2">UK-Long2-W17</strain>
    </source>
</reference>
<evidence type="ECO:0008006" key="3">
    <source>
        <dbReference type="Google" id="ProtNLM"/>
    </source>
</evidence>
<dbReference type="EMBL" id="CP028940">
    <property type="protein sequence ID" value="QKM60098.1"/>
    <property type="molecule type" value="Genomic_DNA"/>
</dbReference>
<sequence length="110" mass="12693">MPNFKKIKAVQIGEQLCSARVGQGLSYIHLSVASGLSLRDLIHIETGNYYQFDRDFEQFLEYAGIYAKTINVNICHIPSDQSKRFNTKPDLVEKEIYIPSFLRVKSYPFE</sequence>
<protein>
    <recommendedName>
        <fullName evidence="3">HTH cro/C1-type domain-containing protein</fullName>
    </recommendedName>
</protein>
<evidence type="ECO:0000313" key="2">
    <source>
        <dbReference type="Proteomes" id="UP000501090"/>
    </source>
</evidence>
<dbReference type="AlphaFoldDB" id="A0A6M9PLA8"/>
<gene>
    <name evidence="1" type="ORF">DN92_03055</name>
</gene>